<dbReference type="GO" id="GO:0019776">
    <property type="term" value="F:Atg8-family ligase activity"/>
    <property type="evidence" value="ECO:0007669"/>
    <property type="project" value="TreeGrafter"/>
</dbReference>
<organism evidence="8 9">
    <name type="scientific">Pyricularia grisea</name>
    <name type="common">Crabgrass-specific blast fungus</name>
    <name type="synonym">Magnaporthe grisea</name>
    <dbReference type="NCBI Taxonomy" id="148305"/>
    <lineage>
        <taxon>Eukaryota</taxon>
        <taxon>Fungi</taxon>
        <taxon>Dikarya</taxon>
        <taxon>Ascomycota</taxon>
        <taxon>Pezizomycotina</taxon>
        <taxon>Sordariomycetes</taxon>
        <taxon>Sordariomycetidae</taxon>
        <taxon>Magnaporthales</taxon>
        <taxon>Pyriculariaceae</taxon>
        <taxon>Pyricularia</taxon>
    </lineage>
</organism>
<comment type="subcellular location">
    <subcellularLocation>
        <location evidence="6">Preautophagosomal structure membrane</location>
        <topology evidence="6">Peripheral membrane protein</topology>
    </subcellularLocation>
</comment>
<evidence type="ECO:0000256" key="4">
    <source>
        <dbReference type="ARBA" id="ARBA00022786"/>
    </source>
</evidence>
<keyword evidence="4 6" id="KW-0833">Ubl conjugation pathway</keyword>
<dbReference type="Pfam" id="PF04110">
    <property type="entry name" value="APG12"/>
    <property type="match status" value="1"/>
</dbReference>
<dbReference type="Proteomes" id="UP000515153">
    <property type="component" value="Chromosome V"/>
</dbReference>
<comment type="subunit">
    <text evidence="6">Forms a conjugate with ATG5.</text>
</comment>
<keyword evidence="5 6" id="KW-0072">Autophagy</keyword>
<evidence type="ECO:0000256" key="2">
    <source>
        <dbReference type="ARBA" id="ARBA00015875"/>
    </source>
</evidence>
<protein>
    <recommendedName>
        <fullName evidence="2 6">Ubiquitin-like protein ATG12</fullName>
    </recommendedName>
</protein>
<dbReference type="PANTHER" id="PTHR13385:SF0">
    <property type="entry name" value="UBIQUITIN-LIKE PROTEIN ATG12"/>
    <property type="match status" value="1"/>
</dbReference>
<feature type="region of interest" description="Disordered" evidence="7">
    <location>
        <begin position="1"/>
        <end position="65"/>
    </location>
</feature>
<dbReference type="GO" id="GO:0061723">
    <property type="term" value="P:glycophagy"/>
    <property type="evidence" value="ECO:0007669"/>
    <property type="project" value="TreeGrafter"/>
</dbReference>
<reference evidence="9" key="2">
    <citation type="submission" date="2019-10" db="EMBL/GenBank/DDBJ databases">
        <authorList>
            <consortium name="NCBI Genome Project"/>
        </authorList>
    </citation>
    <scope>NUCLEOTIDE SEQUENCE</scope>
    <source>
        <strain evidence="9">NI907</strain>
    </source>
</reference>
<dbReference type="AlphaFoldDB" id="A0A6P8AW78"/>
<reference evidence="8 9" key="1">
    <citation type="journal article" date="2019" name="Mol. Biol. Evol.">
        <title>Blast fungal genomes show frequent chromosomal changes, gene gains and losses, and effector gene turnover.</title>
        <authorList>
            <person name="Gomez Luciano L.B."/>
            <person name="Jason Tsai I."/>
            <person name="Chuma I."/>
            <person name="Tosa Y."/>
            <person name="Chen Y.H."/>
            <person name="Li J.Y."/>
            <person name="Li M.Y."/>
            <person name="Jade Lu M.Y."/>
            <person name="Nakayashiki H."/>
            <person name="Li W.H."/>
        </authorList>
    </citation>
    <scope>NUCLEOTIDE SEQUENCE [LARGE SCALE GENOMIC DNA]</scope>
    <source>
        <strain evidence="8 9">NI907</strain>
    </source>
</reference>
<evidence type="ECO:0000256" key="6">
    <source>
        <dbReference type="RuleBase" id="RU361201"/>
    </source>
</evidence>
<feature type="compositionally biased region" description="Acidic residues" evidence="7">
    <location>
        <begin position="45"/>
        <end position="54"/>
    </location>
</feature>
<sequence length="182" mass="19319">MSSPPTRYTRNPQLRRPSISTPTPPLPSSSTTAPASSSITPIPDDAPDADDDNDASPPSPDLPLTMSASVMLTQLPRDATAALATAGEFPADQKVVVRFKPVGGSAPALRKELCKISAAQRFEAVVAYLRRTLKVGNGESVFLYINSTFAPALDEIVGNLHRCFKDSNGQLNVSYSMTPAFG</sequence>
<evidence type="ECO:0000256" key="1">
    <source>
        <dbReference type="ARBA" id="ARBA00007778"/>
    </source>
</evidence>
<evidence type="ECO:0000256" key="5">
    <source>
        <dbReference type="ARBA" id="ARBA00023006"/>
    </source>
</evidence>
<dbReference type="KEGG" id="pgri:PgNI_08738"/>
<dbReference type="GO" id="GO:0015031">
    <property type="term" value="P:protein transport"/>
    <property type="evidence" value="ECO:0007669"/>
    <property type="project" value="UniProtKB-KW"/>
</dbReference>
<dbReference type="GeneID" id="41963638"/>
<proteinExistence type="inferred from homology"/>
<keyword evidence="8" id="KW-1185">Reference proteome</keyword>
<evidence type="ECO:0000313" key="8">
    <source>
        <dbReference type="Proteomes" id="UP000515153"/>
    </source>
</evidence>
<dbReference type="GO" id="GO:0034727">
    <property type="term" value="P:piecemeal microautophagy of the nucleus"/>
    <property type="evidence" value="ECO:0007669"/>
    <property type="project" value="TreeGrafter"/>
</dbReference>
<dbReference type="SUPFAM" id="SSF54236">
    <property type="entry name" value="Ubiquitin-like"/>
    <property type="match status" value="1"/>
</dbReference>
<dbReference type="Gene3D" id="3.10.20.90">
    <property type="entry name" value="Phosphatidylinositol 3-kinase Catalytic Subunit, Chain A, domain 1"/>
    <property type="match status" value="1"/>
</dbReference>
<dbReference type="GO" id="GO:0034045">
    <property type="term" value="C:phagophore assembly site membrane"/>
    <property type="evidence" value="ECO:0007669"/>
    <property type="project" value="UniProtKB-SubCell"/>
</dbReference>
<comment type="similarity">
    <text evidence="1 6">Belongs to the ATG12 family.</text>
</comment>
<dbReference type="InterPro" id="IPR007242">
    <property type="entry name" value="Atg12"/>
</dbReference>
<dbReference type="GO" id="GO:0000045">
    <property type="term" value="P:autophagosome assembly"/>
    <property type="evidence" value="ECO:0007669"/>
    <property type="project" value="InterPro"/>
</dbReference>
<feature type="compositionally biased region" description="Low complexity" evidence="7">
    <location>
        <begin position="28"/>
        <end position="43"/>
    </location>
</feature>
<dbReference type="GO" id="GO:0097352">
    <property type="term" value="P:autophagosome maturation"/>
    <property type="evidence" value="ECO:0007669"/>
    <property type="project" value="TreeGrafter"/>
</dbReference>
<reference evidence="9" key="3">
    <citation type="submission" date="2025-08" db="UniProtKB">
        <authorList>
            <consortium name="RefSeq"/>
        </authorList>
    </citation>
    <scope>IDENTIFICATION</scope>
    <source>
        <strain evidence="9">NI907</strain>
    </source>
</reference>
<keyword evidence="3 6" id="KW-1017">Isopeptide bond</keyword>
<evidence type="ECO:0000256" key="3">
    <source>
        <dbReference type="ARBA" id="ARBA00022499"/>
    </source>
</evidence>
<dbReference type="GO" id="GO:0034274">
    <property type="term" value="C:Atg12-Atg5-Atg16 complex"/>
    <property type="evidence" value="ECO:0007669"/>
    <property type="project" value="TreeGrafter"/>
</dbReference>
<dbReference type="GO" id="GO:0000421">
    <property type="term" value="C:autophagosome membrane"/>
    <property type="evidence" value="ECO:0007669"/>
    <property type="project" value="TreeGrafter"/>
</dbReference>
<evidence type="ECO:0000313" key="9">
    <source>
        <dbReference type="RefSeq" id="XP_030979142.1"/>
    </source>
</evidence>
<dbReference type="PANTHER" id="PTHR13385">
    <property type="entry name" value="AUTOPHAGY PROTEIN 12"/>
    <property type="match status" value="1"/>
</dbReference>
<accession>A0A6P8AW78</accession>
<dbReference type="InterPro" id="IPR029071">
    <property type="entry name" value="Ubiquitin-like_domsf"/>
</dbReference>
<keyword evidence="6" id="KW-0653">Protein transport</keyword>
<dbReference type="GO" id="GO:0000422">
    <property type="term" value="P:autophagy of mitochondrion"/>
    <property type="evidence" value="ECO:0007669"/>
    <property type="project" value="TreeGrafter"/>
</dbReference>
<name>A0A6P8AW78_PYRGI</name>
<dbReference type="CDD" id="cd01612">
    <property type="entry name" value="Ubl_ATG12"/>
    <property type="match status" value="1"/>
</dbReference>
<keyword evidence="6" id="KW-0813">Transport</keyword>
<evidence type="ECO:0000256" key="7">
    <source>
        <dbReference type="SAM" id="MobiDB-lite"/>
    </source>
</evidence>
<comment type="function">
    <text evidence="6">Ubiquitin-like protein involved in cytoplasm to vacuole transport (Cvt), autophagy vesicles formation, mitophagy, and nucleophagy.</text>
</comment>
<feature type="compositionally biased region" description="Polar residues" evidence="7">
    <location>
        <begin position="1"/>
        <end position="12"/>
    </location>
</feature>
<keyword evidence="6" id="KW-0472">Membrane</keyword>
<dbReference type="RefSeq" id="XP_030979142.1">
    <property type="nucleotide sequence ID" value="XM_031128730.1"/>
</dbReference>
<gene>
    <name evidence="9" type="ORF">PgNI_08738</name>
</gene>